<dbReference type="AlphaFoldDB" id="A0A6C0DLP3"/>
<protein>
    <recommendedName>
        <fullName evidence="2">Glycosyltransferase</fullName>
    </recommendedName>
</protein>
<evidence type="ECO:0008006" key="2">
    <source>
        <dbReference type="Google" id="ProtNLM"/>
    </source>
</evidence>
<organism evidence="1">
    <name type="scientific">viral metagenome</name>
    <dbReference type="NCBI Taxonomy" id="1070528"/>
    <lineage>
        <taxon>unclassified sequences</taxon>
        <taxon>metagenomes</taxon>
        <taxon>organismal metagenomes</taxon>
    </lineage>
</organism>
<evidence type="ECO:0000313" key="1">
    <source>
        <dbReference type="EMBL" id="QHT17868.1"/>
    </source>
</evidence>
<sequence length="340" mass="39932">MFSKVVIWGFPLHTHTHSYIHYGWVKGFKHLGYDTHWFDDTNYPADFDFNDCLFITEGYADTQIPIVASSIYFVHIARNPEKYIGKVKRFIEIRYLVDGIKDCNYNYVLDKSKCVKISDCTYYEKLHDNGGIAKFHASPIPMEYECIYTCWATDLLPDEILEENIYTPKDNSIYWFGSANQYNTKEIAIFYQECIKNGIEFVTNDPWRNPLSFDVVQQYTMKSLMSPDFRSSGDPRKIAMGETGTCHKQNGYIACRLLKSISYGHLGITNSRHSYELLEKKVVYNNDERQLFYDALSQLKNYDLIKEQMMIVREKHTFLNRIRDLLAALDQRKINPPSYR</sequence>
<name>A0A6C0DLP3_9ZZZZ</name>
<reference evidence="1" key="1">
    <citation type="journal article" date="2020" name="Nature">
        <title>Giant virus diversity and host interactions through global metagenomics.</title>
        <authorList>
            <person name="Schulz F."/>
            <person name="Roux S."/>
            <person name="Paez-Espino D."/>
            <person name="Jungbluth S."/>
            <person name="Walsh D.A."/>
            <person name="Denef V.J."/>
            <person name="McMahon K.D."/>
            <person name="Konstantinidis K.T."/>
            <person name="Eloe-Fadrosh E.A."/>
            <person name="Kyrpides N.C."/>
            <person name="Woyke T."/>
        </authorList>
    </citation>
    <scope>NUCLEOTIDE SEQUENCE</scope>
    <source>
        <strain evidence="1">GVMAG-M-3300023174-3</strain>
    </source>
</reference>
<accession>A0A6C0DLP3</accession>
<dbReference type="EMBL" id="MN739646">
    <property type="protein sequence ID" value="QHT17868.1"/>
    <property type="molecule type" value="Genomic_DNA"/>
</dbReference>
<proteinExistence type="predicted"/>